<sequence>MATTNRRRTSTTDGVVDTIVHQPTGASVALHQLAPEAALQRLELTIVRRLEGFLHGDHRGLIPAVGTEASDARPYQPGLDDVRRMDWAVTARTTEPHVRDTIADRELEVWALLDATASMNWGTRTMTKRDLGIAGIATMGFLTQKMGDRFGGVIMRHDSVRRFPARSGRTALYALLRSMLTEPIVPDSSSPSMPLSESIEHVLRVERRRGMRIVVSDFVTPGDLELDPAVPTEWERALRRLASRNQVVCMEIVDPAETNFPDMGEVLIADPETSAAQLVDTSDEQARVRMNAAAAAQRRRVAAAIRRSGAAHVQLRTDSDWVRDIARFVIGYRKVAPVLHNTGQVMNP</sequence>
<evidence type="ECO:0000313" key="3">
    <source>
        <dbReference type="Proteomes" id="UP000215332"/>
    </source>
</evidence>
<dbReference type="EMBL" id="LT906441">
    <property type="protein sequence ID" value="SNV34766.1"/>
    <property type="molecule type" value="Genomic_DNA"/>
</dbReference>
<organism evidence="2 3">
    <name type="scientific">Cutibacterium granulosum</name>
    <dbReference type="NCBI Taxonomy" id="33011"/>
    <lineage>
        <taxon>Bacteria</taxon>
        <taxon>Bacillati</taxon>
        <taxon>Actinomycetota</taxon>
        <taxon>Actinomycetes</taxon>
        <taxon>Propionibacteriales</taxon>
        <taxon>Propionibacteriaceae</taxon>
        <taxon>Cutibacterium</taxon>
    </lineage>
</organism>
<dbReference type="InterPro" id="IPR036465">
    <property type="entry name" value="vWFA_dom_sf"/>
</dbReference>
<feature type="domain" description="DUF58" evidence="1">
    <location>
        <begin position="71"/>
        <end position="299"/>
    </location>
</feature>
<proteinExistence type="predicted"/>
<dbReference type="InterPro" id="IPR002881">
    <property type="entry name" value="DUF58"/>
</dbReference>
<evidence type="ECO:0000259" key="1">
    <source>
        <dbReference type="Pfam" id="PF01882"/>
    </source>
</evidence>
<accession>A0A239WKV5</accession>
<protein>
    <submittedName>
        <fullName evidence="2">Uncharacterized conserved protein (Some members contain a von Willebrand factor type A (VWA) domain)</fullName>
    </submittedName>
</protein>
<dbReference type="PANTHER" id="PTHR33608:SF6">
    <property type="entry name" value="BLL2464 PROTEIN"/>
    <property type="match status" value="1"/>
</dbReference>
<name>A0A239WKV5_9ACTN</name>
<reference evidence="2 3" key="1">
    <citation type="submission" date="2017-06" db="EMBL/GenBank/DDBJ databases">
        <authorList>
            <consortium name="Pathogen Informatics"/>
        </authorList>
    </citation>
    <scope>NUCLEOTIDE SEQUENCE [LARGE SCALE GENOMIC DNA]</scope>
    <source>
        <strain evidence="2 3">NCTC11865</strain>
    </source>
</reference>
<dbReference type="KEGG" id="cgrn:4412665_01172"/>
<gene>
    <name evidence="2" type="ORF">SAMEA4412665_01172</name>
</gene>
<dbReference type="AlphaFoldDB" id="A0A239WKV5"/>
<dbReference type="PANTHER" id="PTHR33608">
    <property type="entry name" value="BLL2464 PROTEIN"/>
    <property type="match status" value="1"/>
</dbReference>
<dbReference type="Pfam" id="PF01882">
    <property type="entry name" value="DUF58"/>
    <property type="match status" value="1"/>
</dbReference>
<dbReference type="eggNOG" id="COG1721">
    <property type="taxonomic scope" value="Bacteria"/>
</dbReference>
<dbReference type="SUPFAM" id="SSF53300">
    <property type="entry name" value="vWA-like"/>
    <property type="match status" value="1"/>
</dbReference>
<evidence type="ECO:0000313" key="2">
    <source>
        <dbReference type="EMBL" id="SNV34766.1"/>
    </source>
</evidence>
<dbReference type="Proteomes" id="UP000215332">
    <property type="component" value="Chromosome 1"/>
</dbReference>